<evidence type="ECO:0000313" key="7">
    <source>
        <dbReference type="Proteomes" id="UP001238334"/>
    </source>
</evidence>
<evidence type="ECO:0000313" key="6">
    <source>
        <dbReference type="EMBL" id="WIY27741.1"/>
    </source>
</evidence>
<dbReference type="RefSeq" id="WP_270920745.1">
    <property type="nucleotide sequence ID" value="NZ_CP127248.1"/>
</dbReference>
<dbReference type="Pfam" id="PF25994">
    <property type="entry name" value="HH_AprE"/>
    <property type="match status" value="1"/>
</dbReference>
<evidence type="ECO:0000259" key="3">
    <source>
        <dbReference type="Pfam" id="PF02563"/>
    </source>
</evidence>
<dbReference type="AlphaFoldDB" id="A0A9Y2L4Y6"/>
<feature type="domain" description="Polysaccharide export protein N-terminal" evidence="3">
    <location>
        <begin position="23"/>
        <end position="93"/>
    </location>
</feature>
<feature type="domain" description="AprE-like long alpha-helical hairpin" evidence="5">
    <location>
        <begin position="145"/>
        <end position="323"/>
    </location>
</feature>
<keyword evidence="6" id="KW-0614">Plasmid</keyword>
<dbReference type="InterPro" id="IPR019554">
    <property type="entry name" value="Soluble_ligand-bd"/>
</dbReference>
<evidence type="ECO:0000259" key="5">
    <source>
        <dbReference type="Pfam" id="PF25994"/>
    </source>
</evidence>
<proteinExistence type="predicted"/>
<dbReference type="InterPro" id="IPR058781">
    <property type="entry name" value="HH_AprE-like"/>
</dbReference>
<evidence type="ECO:0000256" key="2">
    <source>
        <dbReference type="SAM" id="SignalP"/>
    </source>
</evidence>
<geneLocation type="plasmid" evidence="6 7">
    <name>pQS-1</name>
</geneLocation>
<reference evidence="6 7" key="1">
    <citation type="submission" date="2023-06" db="EMBL/GenBank/DDBJ databases">
        <title>Parasedimentitalea psychrophila sp. nov., a psychrophilic bacterium isolated from deep-sea sediment.</title>
        <authorList>
            <person name="Li A."/>
        </authorList>
    </citation>
    <scope>NUCLEOTIDE SEQUENCE [LARGE SCALE GENOMIC DNA]</scope>
    <source>
        <strain evidence="6 7">QS115</strain>
        <plasmid evidence="6 7">pQS-1</plasmid>
    </source>
</reference>
<organism evidence="6 7">
    <name type="scientific">Parasedimentitalea psychrophila</name>
    <dbReference type="NCBI Taxonomy" id="2997337"/>
    <lineage>
        <taxon>Bacteria</taxon>
        <taxon>Pseudomonadati</taxon>
        <taxon>Pseudomonadota</taxon>
        <taxon>Alphaproteobacteria</taxon>
        <taxon>Rhodobacterales</taxon>
        <taxon>Paracoccaceae</taxon>
        <taxon>Parasedimentitalea</taxon>
    </lineage>
</organism>
<feature type="chain" id="PRO_5040762358" evidence="2">
    <location>
        <begin position="21"/>
        <end position="388"/>
    </location>
</feature>
<dbReference type="Gene3D" id="3.30.1950.10">
    <property type="entry name" value="wza like domain"/>
    <property type="match status" value="1"/>
</dbReference>
<keyword evidence="7" id="KW-1185">Reference proteome</keyword>
<dbReference type="InterPro" id="IPR049712">
    <property type="entry name" value="Poly_export"/>
</dbReference>
<dbReference type="Pfam" id="PF02563">
    <property type="entry name" value="Poly_export"/>
    <property type="match status" value="1"/>
</dbReference>
<dbReference type="InterPro" id="IPR003715">
    <property type="entry name" value="Poly_export_N"/>
</dbReference>
<dbReference type="EMBL" id="CP127248">
    <property type="protein sequence ID" value="WIY27741.1"/>
    <property type="molecule type" value="Genomic_DNA"/>
</dbReference>
<dbReference type="Proteomes" id="UP001238334">
    <property type="component" value="Plasmid pQS-1"/>
</dbReference>
<dbReference type="Gene3D" id="3.10.560.10">
    <property type="entry name" value="Outer membrane lipoprotein wza domain like"/>
    <property type="match status" value="1"/>
</dbReference>
<feature type="domain" description="Soluble ligand binding" evidence="4">
    <location>
        <begin position="103"/>
        <end position="136"/>
    </location>
</feature>
<evidence type="ECO:0000256" key="1">
    <source>
        <dbReference type="ARBA" id="ARBA00022729"/>
    </source>
</evidence>
<dbReference type="PANTHER" id="PTHR33619:SF3">
    <property type="entry name" value="POLYSACCHARIDE EXPORT PROTEIN GFCE-RELATED"/>
    <property type="match status" value="1"/>
</dbReference>
<feature type="signal peptide" evidence="2">
    <location>
        <begin position="1"/>
        <end position="20"/>
    </location>
</feature>
<accession>A0A9Y2L4Y6</accession>
<name>A0A9Y2L4Y6_9RHOB</name>
<sequence length="388" mass="42779">MRSLVQILVSAAVLCTGLLAEVAAQNYIIGPGDKLSISVFGRDEFTRVTEVRGDGSIRLHLLGRVEAAGRTLSEIEDQIVKRADSLFDGSVSIVVGIAQYRPIFVLGNVQTSGSYPFAPGMTVIKAIALAGGYERANAEDSDERSVLEAQRRAIDAQIRLRFAQDEQKAIAAELERLHSADPEVMVPAPAEINPDQVELFQMSRAILDETIEGFHRREALAEAETSFYSQRREIIGRQLVVIEGQLADINALVSQGLSRRERLVDLQVDVDNYRADELETLAFAAKAEQTGANAESEIGVAVTRYHRDLLREKILIDQKVELLRSNLSASMNYLRLASPTTALTIEEQMETVFEVYHSSTAGQPEPVTLTSKLQPDDVLVVTFKRVVN</sequence>
<dbReference type="Pfam" id="PF10531">
    <property type="entry name" value="SLBB"/>
    <property type="match status" value="1"/>
</dbReference>
<evidence type="ECO:0000259" key="4">
    <source>
        <dbReference type="Pfam" id="PF10531"/>
    </source>
</evidence>
<keyword evidence="1 2" id="KW-0732">Signal</keyword>
<dbReference type="KEGG" id="ppso:QPJ95_23485"/>
<dbReference type="GO" id="GO:0015159">
    <property type="term" value="F:polysaccharide transmembrane transporter activity"/>
    <property type="evidence" value="ECO:0007669"/>
    <property type="project" value="InterPro"/>
</dbReference>
<dbReference type="PANTHER" id="PTHR33619">
    <property type="entry name" value="POLYSACCHARIDE EXPORT PROTEIN GFCE-RELATED"/>
    <property type="match status" value="1"/>
</dbReference>
<protein>
    <submittedName>
        <fullName evidence="6">Polysaccharide biosynthesis/export family protein</fullName>
    </submittedName>
</protein>
<gene>
    <name evidence="6" type="ORF">QPJ95_23485</name>
</gene>